<dbReference type="Proteomes" id="UP000178935">
    <property type="component" value="Unassembled WGS sequence"/>
</dbReference>
<accession>A0A1G2JMV6</accession>
<protein>
    <submittedName>
        <fullName evidence="1">Uncharacterized protein</fullName>
    </submittedName>
</protein>
<reference evidence="1 2" key="1">
    <citation type="journal article" date="2016" name="Nat. Commun.">
        <title>Thousands of microbial genomes shed light on interconnected biogeochemical processes in an aquifer system.</title>
        <authorList>
            <person name="Anantharaman K."/>
            <person name="Brown C.T."/>
            <person name="Hug L.A."/>
            <person name="Sharon I."/>
            <person name="Castelle C.J."/>
            <person name="Probst A.J."/>
            <person name="Thomas B.C."/>
            <person name="Singh A."/>
            <person name="Wilkins M.J."/>
            <person name="Karaoz U."/>
            <person name="Brodie E.L."/>
            <person name="Williams K.H."/>
            <person name="Hubbard S.S."/>
            <person name="Banfield J.F."/>
        </authorList>
    </citation>
    <scope>NUCLEOTIDE SEQUENCE [LARGE SCALE GENOMIC DNA]</scope>
</reference>
<dbReference type="AlphaFoldDB" id="A0A1G2JMV6"/>
<dbReference type="EMBL" id="MHPU01000022">
    <property type="protein sequence ID" value="OGZ88475.1"/>
    <property type="molecule type" value="Genomic_DNA"/>
</dbReference>
<evidence type="ECO:0000313" key="1">
    <source>
        <dbReference type="EMBL" id="OGZ88475.1"/>
    </source>
</evidence>
<proteinExistence type="predicted"/>
<evidence type="ECO:0000313" key="2">
    <source>
        <dbReference type="Proteomes" id="UP000178935"/>
    </source>
</evidence>
<sequence>MIARPIFSCRLCGAQVFGAKYETGYGHMRPLVDLQLIKSGAERHPSEIKTHNHEQNVFIECLPIGVQYFPDETLPS</sequence>
<comment type="caution">
    <text evidence="1">The sequence shown here is derived from an EMBL/GenBank/DDBJ whole genome shotgun (WGS) entry which is preliminary data.</text>
</comment>
<name>A0A1G2JMV6_9BACT</name>
<organism evidence="1 2">
    <name type="scientific">Candidatus Staskawiczbacteria bacterium RIFOXYD1_FULL_32_13</name>
    <dbReference type="NCBI Taxonomy" id="1802234"/>
    <lineage>
        <taxon>Bacteria</taxon>
        <taxon>Candidatus Staskawicziibacteriota</taxon>
    </lineage>
</organism>
<gene>
    <name evidence="1" type="ORF">A2561_03875</name>
</gene>